<dbReference type="AlphaFoldDB" id="A0A3A4KBC7"/>
<organism evidence="3 4">
    <name type="scientific">Nocardia panacis</name>
    <dbReference type="NCBI Taxonomy" id="2340916"/>
    <lineage>
        <taxon>Bacteria</taxon>
        <taxon>Bacillati</taxon>
        <taxon>Actinomycetota</taxon>
        <taxon>Actinomycetes</taxon>
        <taxon>Mycobacteriales</taxon>
        <taxon>Nocardiaceae</taxon>
        <taxon>Nocardia</taxon>
    </lineage>
</organism>
<feature type="transmembrane region" description="Helical" evidence="1">
    <location>
        <begin position="83"/>
        <end position="104"/>
    </location>
</feature>
<keyword evidence="1" id="KW-0472">Membrane</keyword>
<reference evidence="3 4" key="1">
    <citation type="submission" date="2018-09" db="EMBL/GenBank/DDBJ databases">
        <title>YIM PH21274 draft genome.</title>
        <authorList>
            <person name="Miao C."/>
        </authorList>
    </citation>
    <scope>NUCLEOTIDE SEQUENCE [LARGE SCALE GENOMIC DNA]</scope>
    <source>
        <strain evidence="3 4">YIM PH 21724</strain>
    </source>
</reference>
<feature type="transmembrane region" description="Helical" evidence="1">
    <location>
        <begin position="182"/>
        <end position="199"/>
    </location>
</feature>
<evidence type="ECO:0000256" key="1">
    <source>
        <dbReference type="SAM" id="Phobius"/>
    </source>
</evidence>
<name>A0A3A4KBC7_9NOCA</name>
<comment type="caution">
    <text evidence="3">The sequence shown here is derived from an EMBL/GenBank/DDBJ whole genome shotgun (WGS) entry which is preliminary data.</text>
</comment>
<evidence type="ECO:0000313" key="3">
    <source>
        <dbReference type="EMBL" id="RJO69481.1"/>
    </source>
</evidence>
<evidence type="ECO:0000259" key="2">
    <source>
        <dbReference type="SMART" id="SM00014"/>
    </source>
</evidence>
<sequence length="225" mass="23476">MSPAVWVALALAVLFGALAASVALGGGLTAIDHPLFDRAVESRTDALVSTAKALSDLGGTLAMTGLAALTCLILLLARRWRELVLVAVATAGAGALVVVVKQVVGRDRPPVGYHLVEETNQSFPSGHSLGSAAVVGIVVAVALMHLRAPAARATLLVVAPIFVAAVGLSRLCLGVHWPTDILAGWTLGSLWVTICLLAYHRRVHRITPETNEMTFPTARTVVTET</sequence>
<feature type="transmembrane region" description="Helical" evidence="1">
    <location>
        <begin position="124"/>
        <end position="143"/>
    </location>
</feature>
<dbReference type="Pfam" id="PF01569">
    <property type="entry name" value="PAP2"/>
    <property type="match status" value="1"/>
</dbReference>
<evidence type="ECO:0000313" key="4">
    <source>
        <dbReference type="Proteomes" id="UP000266677"/>
    </source>
</evidence>
<dbReference type="RefSeq" id="WP_120044586.1">
    <property type="nucleotide sequence ID" value="NZ_QZFU01000044.1"/>
</dbReference>
<dbReference type="PANTHER" id="PTHR14969">
    <property type="entry name" value="SPHINGOSINE-1-PHOSPHATE PHOSPHOHYDROLASE"/>
    <property type="match status" value="1"/>
</dbReference>
<keyword evidence="4" id="KW-1185">Reference proteome</keyword>
<dbReference type="PANTHER" id="PTHR14969:SF13">
    <property type="entry name" value="AT30094P"/>
    <property type="match status" value="1"/>
</dbReference>
<gene>
    <name evidence="3" type="ORF">D5S18_30485</name>
</gene>
<keyword evidence="1" id="KW-1133">Transmembrane helix</keyword>
<dbReference type="Gene3D" id="1.20.144.10">
    <property type="entry name" value="Phosphatidic acid phosphatase type 2/haloperoxidase"/>
    <property type="match status" value="1"/>
</dbReference>
<feature type="transmembrane region" description="Helical" evidence="1">
    <location>
        <begin position="155"/>
        <end position="176"/>
    </location>
</feature>
<dbReference type="InterPro" id="IPR000326">
    <property type="entry name" value="PAP2/HPO"/>
</dbReference>
<dbReference type="Proteomes" id="UP000266677">
    <property type="component" value="Unassembled WGS sequence"/>
</dbReference>
<dbReference type="EMBL" id="QZFU01000044">
    <property type="protein sequence ID" value="RJO69481.1"/>
    <property type="molecule type" value="Genomic_DNA"/>
</dbReference>
<dbReference type="CDD" id="cd03392">
    <property type="entry name" value="PAP2_like_2"/>
    <property type="match status" value="1"/>
</dbReference>
<protein>
    <submittedName>
        <fullName evidence="3">Phosphatase PAP2 family protein</fullName>
    </submittedName>
</protein>
<proteinExistence type="predicted"/>
<accession>A0A3A4KBC7</accession>
<dbReference type="SMART" id="SM00014">
    <property type="entry name" value="acidPPc"/>
    <property type="match status" value="1"/>
</dbReference>
<keyword evidence="1" id="KW-0812">Transmembrane</keyword>
<dbReference type="InterPro" id="IPR036938">
    <property type="entry name" value="PAP2/HPO_sf"/>
</dbReference>
<feature type="domain" description="Phosphatidic acid phosphatase type 2/haloperoxidase" evidence="2">
    <location>
        <begin position="84"/>
        <end position="196"/>
    </location>
</feature>
<feature type="transmembrane region" description="Helical" evidence="1">
    <location>
        <begin position="57"/>
        <end position="76"/>
    </location>
</feature>
<dbReference type="OrthoDB" id="5289372at2"/>
<dbReference type="SUPFAM" id="SSF48317">
    <property type="entry name" value="Acid phosphatase/Vanadium-dependent haloperoxidase"/>
    <property type="match status" value="1"/>
</dbReference>